<keyword evidence="3" id="KW-1185">Reference proteome</keyword>
<dbReference type="Proteomes" id="UP001500729">
    <property type="component" value="Unassembled WGS sequence"/>
</dbReference>
<organism evidence="2 3">
    <name type="scientific">Saccharopolyspora erythraea</name>
    <name type="common">Streptomyces erythraeus</name>
    <dbReference type="NCBI Taxonomy" id="1836"/>
    <lineage>
        <taxon>Bacteria</taxon>
        <taxon>Bacillati</taxon>
        <taxon>Actinomycetota</taxon>
        <taxon>Actinomycetes</taxon>
        <taxon>Pseudonocardiales</taxon>
        <taxon>Pseudonocardiaceae</taxon>
        <taxon>Saccharopolyspora</taxon>
    </lineage>
</organism>
<evidence type="ECO:0000313" key="2">
    <source>
        <dbReference type="EMBL" id="GAA0506525.1"/>
    </source>
</evidence>
<sequence>MSNREGARPPLPPILRELSNSFFGDPDYIDEIGDAGFYEQISIAVSCFYGPASGELPAALSRRILEKVETRLRQGWFAEPRLASPQSRYASGSELPPVELESDEADPAVASKPRRAVWTSSFLPDGTSVLDLGRPVVPKSGRRLYSVRFDPSGVDAYTIDELQGWCRLVESYPVECTDGMIGVSWTAVARDFDVVHLTARGLVHAQGVVVETAAGPSVLRHWDAESSAWFRFPANTEIR</sequence>
<dbReference type="RefSeq" id="WP_009947562.1">
    <property type="nucleotide sequence ID" value="NZ_BAAAGS010000001.1"/>
</dbReference>
<protein>
    <submittedName>
        <fullName evidence="2">Uncharacterized protein</fullName>
    </submittedName>
</protein>
<evidence type="ECO:0000256" key="1">
    <source>
        <dbReference type="SAM" id="MobiDB-lite"/>
    </source>
</evidence>
<dbReference type="EMBL" id="BAAAGS010000001">
    <property type="protein sequence ID" value="GAA0506525.1"/>
    <property type="molecule type" value="Genomic_DNA"/>
</dbReference>
<name>A0ABN1BW22_SACER</name>
<comment type="caution">
    <text evidence="2">The sequence shown here is derived from an EMBL/GenBank/DDBJ whole genome shotgun (WGS) entry which is preliminary data.</text>
</comment>
<evidence type="ECO:0000313" key="3">
    <source>
        <dbReference type="Proteomes" id="UP001500729"/>
    </source>
</evidence>
<proteinExistence type="predicted"/>
<gene>
    <name evidence="2" type="ORF">GCM10009533_01570</name>
</gene>
<reference evidence="2 3" key="1">
    <citation type="journal article" date="2019" name="Int. J. Syst. Evol. Microbiol.">
        <title>The Global Catalogue of Microorganisms (GCM) 10K type strain sequencing project: providing services to taxonomists for standard genome sequencing and annotation.</title>
        <authorList>
            <consortium name="The Broad Institute Genomics Platform"/>
            <consortium name="The Broad Institute Genome Sequencing Center for Infectious Disease"/>
            <person name="Wu L."/>
            <person name="Ma J."/>
        </authorList>
    </citation>
    <scope>NUCLEOTIDE SEQUENCE [LARGE SCALE GENOMIC DNA]</scope>
    <source>
        <strain evidence="2 3">JCM 10303</strain>
    </source>
</reference>
<accession>A0ABN1BW22</accession>
<feature type="region of interest" description="Disordered" evidence="1">
    <location>
        <begin position="87"/>
        <end position="108"/>
    </location>
</feature>